<reference evidence="2 3" key="1">
    <citation type="submission" date="2024-07" db="EMBL/GenBank/DDBJ databases">
        <title>Section-level genome sequencing and comparative genomics of Aspergillus sections Usti and Cavernicolus.</title>
        <authorList>
            <consortium name="Lawrence Berkeley National Laboratory"/>
            <person name="Nybo J.L."/>
            <person name="Vesth T.C."/>
            <person name="Theobald S."/>
            <person name="Frisvad J.C."/>
            <person name="Larsen T.O."/>
            <person name="Kjaerboelling I."/>
            <person name="Rothschild-Mancinelli K."/>
            <person name="Lyhne E.K."/>
            <person name="Kogle M.E."/>
            <person name="Barry K."/>
            <person name="Clum A."/>
            <person name="Na H."/>
            <person name="Ledsgaard L."/>
            <person name="Lin J."/>
            <person name="Lipzen A."/>
            <person name="Kuo A."/>
            <person name="Riley R."/>
            <person name="Mondo S."/>
            <person name="LaButti K."/>
            <person name="Haridas S."/>
            <person name="Pangalinan J."/>
            <person name="Salamov A.A."/>
            <person name="Simmons B.A."/>
            <person name="Magnuson J.K."/>
            <person name="Chen J."/>
            <person name="Drula E."/>
            <person name="Henrissat B."/>
            <person name="Wiebenga A."/>
            <person name="Lubbers R.J."/>
            <person name="Gomes A.C."/>
            <person name="Makela M.R."/>
            <person name="Stajich J."/>
            <person name="Grigoriev I.V."/>
            <person name="Mortensen U.H."/>
            <person name="De vries R.P."/>
            <person name="Baker S.E."/>
            <person name="Andersen M.R."/>
        </authorList>
    </citation>
    <scope>NUCLEOTIDE SEQUENCE [LARGE SCALE GENOMIC DNA]</scope>
    <source>
        <strain evidence="2 3">CBS 600.67</strain>
    </source>
</reference>
<keyword evidence="1" id="KW-0812">Transmembrane</keyword>
<gene>
    <name evidence="2" type="ORF">BDW59DRAFT_143967</name>
</gene>
<dbReference type="Proteomes" id="UP001610335">
    <property type="component" value="Unassembled WGS sequence"/>
</dbReference>
<name>A0ABR4IIF2_9EURO</name>
<evidence type="ECO:0000256" key="1">
    <source>
        <dbReference type="SAM" id="Phobius"/>
    </source>
</evidence>
<proteinExistence type="predicted"/>
<feature type="transmembrane region" description="Helical" evidence="1">
    <location>
        <begin position="33"/>
        <end position="54"/>
    </location>
</feature>
<sequence>MSITHDEARLAEGNHFSCRHLPNEGALTPRLRIGTYHIILVTSLNAISCSLRLVGIGRLN</sequence>
<organism evidence="2 3">
    <name type="scientific">Aspergillus cavernicola</name>
    <dbReference type="NCBI Taxonomy" id="176166"/>
    <lineage>
        <taxon>Eukaryota</taxon>
        <taxon>Fungi</taxon>
        <taxon>Dikarya</taxon>
        <taxon>Ascomycota</taxon>
        <taxon>Pezizomycotina</taxon>
        <taxon>Eurotiomycetes</taxon>
        <taxon>Eurotiomycetidae</taxon>
        <taxon>Eurotiales</taxon>
        <taxon>Aspergillaceae</taxon>
        <taxon>Aspergillus</taxon>
        <taxon>Aspergillus subgen. Nidulantes</taxon>
    </lineage>
</organism>
<protein>
    <submittedName>
        <fullName evidence="2">Uncharacterized protein</fullName>
    </submittedName>
</protein>
<comment type="caution">
    <text evidence="2">The sequence shown here is derived from an EMBL/GenBank/DDBJ whole genome shotgun (WGS) entry which is preliminary data.</text>
</comment>
<keyword evidence="1" id="KW-0472">Membrane</keyword>
<accession>A0ABR4IIF2</accession>
<dbReference type="EMBL" id="JBFXLS010000024">
    <property type="protein sequence ID" value="KAL2827551.1"/>
    <property type="molecule type" value="Genomic_DNA"/>
</dbReference>
<keyword evidence="1" id="KW-1133">Transmembrane helix</keyword>
<keyword evidence="3" id="KW-1185">Reference proteome</keyword>
<evidence type="ECO:0000313" key="3">
    <source>
        <dbReference type="Proteomes" id="UP001610335"/>
    </source>
</evidence>
<evidence type="ECO:0000313" key="2">
    <source>
        <dbReference type="EMBL" id="KAL2827551.1"/>
    </source>
</evidence>